<evidence type="ECO:0000256" key="10">
    <source>
        <dbReference type="ARBA" id="ARBA00039918"/>
    </source>
</evidence>
<dbReference type="PANTHER" id="PTHR43045">
    <property type="entry name" value="SHIKIMATE TRANSPORTER"/>
    <property type="match status" value="1"/>
</dbReference>
<dbReference type="EMBL" id="BMIR01000001">
    <property type="protein sequence ID" value="GGE27747.1"/>
    <property type="molecule type" value="Genomic_DNA"/>
</dbReference>
<dbReference type="InterPro" id="IPR020846">
    <property type="entry name" value="MFS_dom"/>
</dbReference>
<keyword evidence="7 11" id="KW-1133">Transmembrane helix</keyword>
<accession>A0A8J2VK33</accession>
<keyword evidence="8 11" id="KW-0472">Membrane</keyword>
<feature type="transmembrane region" description="Helical" evidence="11">
    <location>
        <begin position="83"/>
        <end position="101"/>
    </location>
</feature>
<comment type="subcellular location">
    <subcellularLocation>
        <location evidence="1">Cell membrane</location>
        <topology evidence="1">Multi-pass membrane protein</topology>
    </subcellularLocation>
</comment>
<evidence type="ECO:0000256" key="5">
    <source>
        <dbReference type="ARBA" id="ARBA00022692"/>
    </source>
</evidence>
<dbReference type="FunFam" id="1.20.1250.20:FF:000001">
    <property type="entry name" value="Dicarboxylate MFS transporter"/>
    <property type="match status" value="1"/>
</dbReference>
<evidence type="ECO:0000256" key="11">
    <source>
        <dbReference type="SAM" id="Phobius"/>
    </source>
</evidence>
<dbReference type="CDD" id="cd17369">
    <property type="entry name" value="MFS_ShiA_like"/>
    <property type="match status" value="1"/>
</dbReference>
<feature type="domain" description="Major facilitator superfamily (MFS) profile" evidence="12">
    <location>
        <begin position="10"/>
        <end position="424"/>
    </location>
</feature>
<comment type="caution">
    <text evidence="13">The sequence shown here is derived from an EMBL/GenBank/DDBJ whole genome shotgun (WGS) entry which is preliminary data.</text>
</comment>
<name>A0A8J2VK33_9BACL</name>
<dbReference type="RefSeq" id="WP_229672181.1">
    <property type="nucleotide sequence ID" value="NZ_BMIR01000001.1"/>
</dbReference>
<reference evidence="13" key="1">
    <citation type="journal article" date="2014" name="Int. J. Syst. Evol. Microbiol.">
        <title>Complete genome sequence of Corynebacterium casei LMG S-19264T (=DSM 44701T), isolated from a smear-ripened cheese.</title>
        <authorList>
            <consortium name="US DOE Joint Genome Institute (JGI-PGF)"/>
            <person name="Walter F."/>
            <person name="Albersmeier A."/>
            <person name="Kalinowski J."/>
            <person name="Ruckert C."/>
        </authorList>
    </citation>
    <scope>NUCLEOTIDE SEQUENCE</scope>
    <source>
        <strain evidence="13">CGMCC 1.15371</strain>
    </source>
</reference>
<feature type="transmembrane region" description="Helical" evidence="11">
    <location>
        <begin position="302"/>
        <end position="322"/>
    </location>
</feature>
<evidence type="ECO:0000256" key="4">
    <source>
        <dbReference type="ARBA" id="ARBA00022475"/>
    </source>
</evidence>
<evidence type="ECO:0000256" key="7">
    <source>
        <dbReference type="ARBA" id="ARBA00022989"/>
    </source>
</evidence>
<feature type="transmembrane region" description="Helical" evidence="11">
    <location>
        <begin position="276"/>
        <end position="295"/>
    </location>
</feature>
<evidence type="ECO:0000256" key="8">
    <source>
        <dbReference type="ARBA" id="ARBA00023136"/>
    </source>
</evidence>
<feature type="transmembrane region" description="Helical" evidence="11">
    <location>
        <begin position="396"/>
        <end position="416"/>
    </location>
</feature>
<dbReference type="InterPro" id="IPR036259">
    <property type="entry name" value="MFS_trans_sf"/>
</dbReference>
<evidence type="ECO:0000256" key="9">
    <source>
        <dbReference type="ARBA" id="ARBA00037295"/>
    </source>
</evidence>
<dbReference type="GO" id="GO:0005886">
    <property type="term" value="C:plasma membrane"/>
    <property type="evidence" value="ECO:0007669"/>
    <property type="project" value="UniProtKB-SubCell"/>
</dbReference>
<dbReference type="Pfam" id="PF07690">
    <property type="entry name" value="MFS_1"/>
    <property type="match status" value="1"/>
</dbReference>
<feature type="transmembrane region" description="Helical" evidence="11">
    <location>
        <begin position="48"/>
        <end position="71"/>
    </location>
</feature>
<dbReference type="SUPFAM" id="SSF103473">
    <property type="entry name" value="MFS general substrate transporter"/>
    <property type="match status" value="1"/>
</dbReference>
<dbReference type="AlphaFoldDB" id="A0A8J2VK33"/>
<organism evidence="13 14">
    <name type="scientific">Pullulanibacillus camelliae</name>
    <dbReference type="NCBI Taxonomy" id="1707096"/>
    <lineage>
        <taxon>Bacteria</taxon>
        <taxon>Bacillati</taxon>
        <taxon>Bacillota</taxon>
        <taxon>Bacilli</taxon>
        <taxon>Bacillales</taxon>
        <taxon>Sporolactobacillaceae</taxon>
        <taxon>Pullulanibacillus</taxon>
    </lineage>
</organism>
<evidence type="ECO:0000256" key="2">
    <source>
        <dbReference type="ARBA" id="ARBA00008240"/>
    </source>
</evidence>
<keyword evidence="14" id="KW-1185">Reference proteome</keyword>
<feature type="transmembrane region" description="Helical" evidence="11">
    <location>
        <begin position="12"/>
        <end position="36"/>
    </location>
</feature>
<feature type="transmembrane region" description="Helical" evidence="11">
    <location>
        <begin position="368"/>
        <end position="390"/>
    </location>
</feature>
<dbReference type="InterPro" id="IPR011701">
    <property type="entry name" value="MFS"/>
</dbReference>
<dbReference type="Gene3D" id="1.20.1250.20">
    <property type="entry name" value="MFS general substrate transporter like domains"/>
    <property type="match status" value="2"/>
</dbReference>
<feature type="transmembrane region" description="Helical" evidence="11">
    <location>
        <begin position="182"/>
        <end position="201"/>
    </location>
</feature>
<dbReference type="Proteomes" id="UP000628775">
    <property type="component" value="Unassembled WGS sequence"/>
</dbReference>
<feature type="transmembrane region" description="Helical" evidence="11">
    <location>
        <begin position="148"/>
        <end position="170"/>
    </location>
</feature>
<feature type="transmembrane region" description="Helical" evidence="11">
    <location>
        <begin position="107"/>
        <end position="127"/>
    </location>
</feature>
<feature type="transmembrane region" description="Helical" evidence="11">
    <location>
        <begin position="245"/>
        <end position="264"/>
    </location>
</feature>
<evidence type="ECO:0000256" key="3">
    <source>
        <dbReference type="ARBA" id="ARBA00022448"/>
    </source>
</evidence>
<dbReference type="PANTHER" id="PTHR43045:SF1">
    <property type="entry name" value="SHIKIMATE TRANSPORTER"/>
    <property type="match status" value="1"/>
</dbReference>
<protein>
    <recommendedName>
        <fullName evidence="10">Putative proline/betaine transporter</fullName>
    </recommendedName>
</protein>
<feature type="transmembrane region" description="Helical" evidence="11">
    <location>
        <begin position="328"/>
        <end position="348"/>
    </location>
</feature>
<keyword evidence="6" id="KW-0769">Symport</keyword>
<keyword evidence="4" id="KW-1003">Cell membrane</keyword>
<evidence type="ECO:0000313" key="13">
    <source>
        <dbReference type="EMBL" id="GGE27747.1"/>
    </source>
</evidence>
<evidence type="ECO:0000313" key="14">
    <source>
        <dbReference type="Proteomes" id="UP000628775"/>
    </source>
</evidence>
<evidence type="ECO:0000259" key="12">
    <source>
        <dbReference type="PROSITE" id="PS50850"/>
    </source>
</evidence>
<reference evidence="13" key="2">
    <citation type="submission" date="2020-09" db="EMBL/GenBank/DDBJ databases">
        <authorList>
            <person name="Sun Q."/>
            <person name="Zhou Y."/>
        </authorList>
    </citation>
    <scope>NUCLEOTIDE SEQUENCE</scope>
    <source>
        <strain evidence="13">CGMCC 1.15371</strain>
    </source>
</reference>
<sequence length="431" mass="47045">MTADHSMRKVVIGSFIGALIEWYDFFLYGTAAALVFNKIFFNHTDPLIGTLLSLTTFAIGFISRPLGGIIFGHYGDKIGRKKVLIITILIMGLSTFLIGLMPSSQTIGIWAPILLCILRVLQGIGIGGEYGGAALMTIEHSPNSKRGFWASLPQSASPAGILLSTGMFTLVSKLPEAQFMSWGWRIPFLISIVLLLVGVFIRSNVEESPEFKKNVLEKNNEANMPVVEILRTDLKSVLITLGARFGEAVSSNIFNVFAIAYITTQLKFNTTVSTTGIMLASAISIIACPIFGIISDKIGRKIIYLISAFFVMAFAFPFFGLLNTKIPLLIALAIIIAYTFGPTMMFSVQSVLFAEQFDTKVRYTGLSIAYQFSSILGGLTPLIATTLLVPLDGKPWLVSIFLLIIGLISFVSAFFAKDSIAKSRKKNKKIA</sequence>
<comment type="similarity">
    <text evidence="2">Belongs to the major facilitator superfamily. Metabolite:H+ Symporter (MHS) family (TC 2.A.1.6) family.</text>
</comment>
<keyword evidence="3" id="KW-0813">Transport</keyword>
<keyword evidence="5 11" id="KW-0812">Transmembrane</keyword>
<dbReference type="GO" id="GO:0015293">
    <property type="term" value="F:symporter activity"/>
    <property type="evidence" value="ECO:0007669"/>
    <property type="project" value="UniProtKB-KW"/>
</dbReference>
<dbReference type="PROSITE" id="PS50850">
    <property type="entry name" value="MFS"/>
    <property type="match status" value="1"/>
</dbReference>
<proteinExistence type="inferred from homology"/>
<evidence type="ECO:0000256" key="1">
    <source>
        <dbReference type="ARBA" id="ARBA00004651"/>
    </source>
</evidence>
<gene>
    <name evidence="13" type="ORF">GCM10011391_02770</name>
</gene>
<comment type="function">
    <text evidence="9">May be a proton symporter involved in the uptake of osmolytes such as proline and glycine betaine.</text>
</comment>
<evidence type="ECO:0000256" key="6">
    <source>
        <dbReference type="ARBA" id="ARBA00022847"/>
    </source>
</evidence>